<organism evidence="1 2">
    <name type="scientific">Helianthus annuus</name>
    <name type="common">Common sunflower</name>
    <dbReference type="NCBI Taxonomy" id="4232"/>
    <lineage>
        <taxon>Eukaryota</taxon>
        <taxon>Viridiplantae</taxon>
        <taxon>Streptophyta</taxon>
        <taxon>Embryophyta</taxon>
        <taxon>Tracheophyta</taxon>
        <taxon>Spermatophyta</taxon>
        <taxon>Magnoliopsida</taxon>
        <taxon>eudicotyledons</taxon>
        <taxon>Gunneridae</taxon>
        <taxon>Pentapetalae</taxon>
        <taxon>asterids</taxon>
        <taxon>campanulids</taxon>
        <taxon>Asterales</taxon>
        <taxon>Asteraceae</taxon>
        <taxon>Asteroideae</taxon>
        <taxon>Heliantheae alliance</taxon>
        <taxon>Heliantheae</taxon>
        <taxon>Helianthus</taxon>
    </lineage>
</organism>
<accession>A0A9K3JRR7</accession>
<name>A0A9K3JRR7_HELAN</name>
<proteinExistence type="predicted"/>
<keyword evidence="2" id="KW-1185">Reference proteome</keyword>
<dbReference type="Proteomes" id="UP000215914">
    <property type="component" value="Unassembled WGS sequence"/>
</dbReference>
<sequence length="90" mass="10131">MQDSFISSLPHVDTSPWFTIQAKSPSETLANTKASTRSCNLTHPSRSLSINKLAFTRLRTHVFVLSRASLKVETFLNNFRPHPCLTRSSI</sequence>
<dbReference type="AlphaFoldDB" id="A0A9K3JRR7"/>
<reference evidence="1" key="1">
    <citation type="journal article" date="2017" name="Nature">
        <title>The sunflower genome provides insights into oil metabolism, flowering and Asterid evolution.</title>
        <authorList>
            <person name="Badouin H."/>
            <person name="Gouzy J."/>
            <person name="Grassa C.J."/>
            <person name="Murat F."/>
            <person name="Staton S.E."/>
            <person name="Cottret L."/>
            <person name="Lelandais-Briere C."/>
            <person name="Owens G.L."/>
            <person name="Carrere S."/>
            <person name="Mayjonade B."/>
            <person name="Legrand L."/>
            <person name="Gill N."/>
            <person name="Kane N.C."/>
            <person name="Bowers J.E."/>
            <person name="Hubner S."/>
            <person name="Bellec A."/>
            <person name="Berard A."/>
            <person name="Berges H."/>
            <person name="Blanchet N."/>
            <person name="Boniface M.C."/>
            <person name="Brunel D."/>
            <person name="Catrice O."/>
            <person name="Chaidir N."/>
            <person name="Claudel C."/>
            <person name="Donnadieu C."/>
            <person name="Faraut T."/>
            <person name="Fievet G."/>
            <person name="Helmstetter N."/>
            <person name="King M."/>
            <person name="Knapp S.J."/>
            <person name="Lai Z."/>
            <person name="Le Paslier M.C."/>
            <person name="Lippi Y."/>
            <person name="Lorenzon L."/>
            <person name="Mandel J.R."/>
            <person name="Marage G."/>
            <person name="Marchand G."/>
            <person name="Marquand E."/>
            <person name="Bret-Mestries E."/>
            <person name="Morien E."/>
            <person name="Nambeesan S."/>
            <person name="Nguyen T."/>
            <person name="Pegot-Espagnet P."/>
            <person name="Pouilly N."/>
            <person name="Raftis F."/>
            <person name="Sallet E."/>
            <person name="Schiex T."/>
            <person name="Thomas J."/>
            <person name="Vandecasteele C."/>
            <person name="Vares D."/>
            <person name="Vear F."/>
            <person name="Vautrin S."/>
            <person name="Crespi M."/>
            <person name="Mangin B."/>
            <person name="Burke J.M."/>
            <person name="Salse J."/>
            <person name="Munos S."/>
            <person name="Vincourt P."/>
            <person name="Rieseberg L.H."/>
            <person name="Langlade N.B."/>
        </authorList>
    </citation>
    <scope>NUCLEOTIDE SEQUENCE</scope>
    <source>
        <tissue evidence="1">Leaves</tissue>
    </source>
</reference>
<dbReference type="EMBL" id="MNCJ02000317">
    <property type="protein sequence ID" value="KAF5819984.1"/>
    <property type="molecule type" value="Genomic_DNA"/>
</dbReference>
<evidence type="ECO:0000313" key="1">
    <source>
        <dbReference type="EMBL" id="KAF5819984.1"/>
    </source>
</evidence>
<protein>
    <submittedName>
        <fullName evidence="1">Uncharacterized protein</fullName>
    </submittedName>
</protein>
<evidence type="ECO:0000313" key="2">
    <source>
        <dbReference type="Proteomes" id="UP000215914"/>
    </source>
</evidence>
<reference evidence="1" key="2">
    <citation type="submission" date="2020-06" db="EMBL/GenBank/DDBJ databases">
        <title>Helianthus annuus Genome sequencing and assembly Release 2.</title>
        <authorList>
            <person name="Gouzy J."/>
            <person name="Langlade N."/>
            <person name="Munos S."/>
        </authorList>
    </citation>
    <scope>NUCLEOTIDE SEQUENCE</scope>
    <source>
        <tissue evidence="1">Leaves</tissue>
    </source>
</reference>
<dbReference type="Gramene" id="mRNA:HanXRQr2_Chr02g0083791">
    <property type="protein sequence ID" value="CDS:HanXRQr2_Chr02g0083791.1"/>
    <property type="gene ID" value="HanXRQr2_Chr02g0083791"/>
</dbReference>
<gene>
    <name evidence="1" type="ORF">HanXRQr2_Chr02g0083791</name>
</gene>
<comment type="caution">
    <text evidence="1">The sequence shown here is derived from an EMBL/GenBank/DDBJ whole genome shotgun (WGS) entry which is preliminary data.</text>
</comment>